<dbReference type="Proteomes" id="UP000528595">
    <property type="component" value="Unassembled WGS sequence"/>
</dbReference>
<reference evidence="1" key="1">
    <citation type="submission" date="2020-08" db="EMBL/GenBank/DDBJ databases">
        <title>Studying the diversity of plant-associated saprophytic bacteria and their role in host health and plant-pathogen interactions.</title>
        <authorList>
            <person name="Potnis N."/>
        </authorList>
    </citation>
    <scope>NUCLEOTIDE SEQUENCE</scope>
    <source>
        <strain evidence="1">F21</strain>
    </source>
</reference>
<dbReference type="EMBL" id="JACIIQ010000028">
    <property type="protein sequence ID" value="MBB5672600.1"/>
    <property type="molecule type" value="Genomic_DNA"/>
</dbReference>
<dbReference type="AlphaFoldDB" id="A0AB73H2M5"/>
<dbReference type="RefSeq" id="WP_184578954.1">
    <property type="nucleotide sequence ID" value="NZ_JACIIQ010000028.1"/>
</dbReference>
<name>A0AB73H2M5_9XANT</name>
<evidence type="ECO:0000313" key="1">
    <source>
        <dbReference type="EMBL" id="MBB5672600.1"/>
    </source>
</evidence>
<gene>
    <name evidence="1" type="ORF">FHR65_004204</name>
</gene>
<comment type="caution">
    <text evidence="1">The sequence shown here is derived from an EMBL/GenBank/DDBJ whole genome shotgun (WGS) entry which is preliminary data.</text>
</comment>
<sequence length="169" mass="17439">MTLAAMSSVAPQVFSFSGRVGQSDTITRGFALAETHDQVIASFAAWGLRVTAVTALSELKAAVAAMEEIAAERPAMASSDFANLYATAPAAYAAANVFMLQGHYALGEAAMGGFAVAPDSAQLVEGLRNAGFEVKAFLSLGDARATICEMQSLEPGDAALIDLMELAEA</sequence>
<proteinExistence type="predicted"/>
<protein>
    <submittedName>
        <fullName evidence="1">Uncharacterized protein</fullName>
    </submittedName>
</protein>
<accession>A0AB73H2M5</accession>
<organism evidence="1">
    <name type="scientific">Xanthomonas arboricola</name>
    <dbReference type="NCBI Taxonomy" id="56448"/>
    <lineage>
        <taxon>Bacteria</taxon>
        <taxon>Pseudomonadati</taxon>
        <taxon>Pseudomonadota</taxon>
        <taxon>Gammaproteobacteria</taxon>
        <taxon>Lysobacterales</taxon>
        <taxon>Lysobacteraceae</taxon>
        <taxon>Xanthomonas</taxon>
    </lineage>
</organism>